<dbReference type="EC" id="2.7.8.29" evidence="12"/>
<dbReference type="InterPro" id="IPR004277">
    <property type="entry name" value="PSS"/>
</dbReference>
<feature type="compositionally biased region" description="Basic residues" evidence="13">
    <location>
        <begin position="523"/>
        <end position="533"/>
    </location>
</feature>
<feature type="region of interest" description="Disordered" evidence="13">
    <location>
        <begin position="468"/>
        <end position="533"/>
    </location>
</feature>
<protein>
    <recommendedName>
        <fullName evidence="12">Phosphatidylserine synthase</fullName>
        <ecNumber evidence="12">2.7.8.29</ecNumber>
    </recommendedName>
    <alternativeName>
        <fullName evidence="12">Serine-exchange enzyme</fullName>
    </alternativeName>
</protein>
<evidence type="ECO:0000256" key="4">
    <source>
        <dbReference type="ARBA" id="ARBA00008671"/>
    </source>
</evidence>
<feature type="transmembrane region" description="Helical" evidence="12">
    <location>
        <begin position="286"/>
        <end position="303"/>
    </location>
</feature>
<keyword evidence="15" id="KW-1185">Reference proteome</keyword>
<dbReference type="Pfam" id="PF03034">
    <property type="entry name" value="PSS"/>
    <property type="match status" value="1"/>
</dbReference>
<dbReference type="EMBL" id="CALNXK010000086">
    <property type="protein sequence ID" value="CAH3149242.1"/>
    <property type="molecule type" value="Genomic_DNA"/>
</dbReference>
<gene>
    <name evidence="14" type="ORF">PLOB_00047168</name>
</gene>
<evidence type="ECO:0000256" key="7">
    <source>
        <dbReference type="ARBA" id="ARBA00022824"/>
    </source>
</evidence>
<keyword evidence="12" id="KW-0594">Phospholipid biosynthesis</keyword>
<evidence type="ECO:0000256" key="3">
    <source>
        <dbReference type="ARBA" id="ARBA00005189"/>
    </source>
</evidence>
<feature type="transmembrane region" description="Helical" evidence="12">
    <location>
        <begin position="387"/>
        <end position="406"/>
    </location>
</feature>
<evidence type="ECO:0000313" key="14">
    <source>
        <dbReference type="EMBL" id="CAH3149242.1"/>
    </source>
</evidence>
<feature type="transmembrane region" description="Helical" evidence="12">
    <location>
        <begin position="217"/>
        <end position="239"/>
    </location>
</feature>
<evidence type="ECO:0000313" key="15">
    <source>
        <dbReference type="Proteomes" id="UP001159405"/>
    </source>
</evidence>
<feature type="transmembrane region" description="Helical" evidence="12">
    <location>
        <begin position="74"/>
        <end position="93"/>
    </location>
</feature>
<feature type="transmembrane region" description="Helical" evidence="12">
    <location>
        <begin position="46"/>
        <end position="62"/>
    </location>
</feature>
<evidence type="ECO:0000256" key="12">
    <source>
        <dbReference type="RuleBase" id="RU368094"/>
    </source>
</evidence>
<proteinExistence type="inferred from homology"/>
<keyword evidence="7 12" id="KW-0256">Endoplasmic reticulum</keyword>
<comment type="pathway">
    <text evidence="3">Lipid metabolism.</text>
</comment>
<keyword evidence="12" id="KW-0444">Lipid biosynthesis</keyword>
<comment type="function">
    <text evidence="12">Catalyzes a base-exchange reaction in which the polar head group of phosphatidylethanolamine (PE) is replaced by L-serine.</text>
</comment>
<keyword evidence="8 12" id="KW-1133">Transmembrane helix</keyword>
<dbReference type="Proteomes" id="UP001159405">
    <property type="component" value="Unassembled WGS sequence"/>
</dbReference>
<evidence type="ECO:0000256" key="13">
    <source>
        <dbReference type="SAM" id="MobiDB-lite"/>
    </source>
</evidence>
<comment type="subcellular location">
    <subcellularLocation>
        <location evidence="1 12">Endoplasmic reticulum membrane</location>
        <topology evidence="1 12">Multi-pass membrane protein</topology>
    </subcellularLocation>
</comment>
<evidence type="ECO:0000256" key="11">
    <source>
        <dbReference type="ARBA" id="ARBA00023264"/>
    </source>
</evidence>
<sequence>MADDRSPRRRRRTFSTTSTISTDDYQDVNEQIVEDITLDFFYKPRSITALSCMIIYLIYSAFTRNPGATREENIWSGLVSLAVVFLVLSLLVMPNGPFIRPHPALWRLIFGISVLYMMFLAFALFQTRDDFRNILFFFDPALIDEGPDTKEYAVNCSQLTWERLWGHCDVFAFSHFFGWALKALLVRNAPLLWTSSIMWEVTEVFFSHLLPNFAECWWDALVLDFLICNGLGIHFGLYVSKKLEMRNYHWESIKDIHTTTGKLQRAVMQFTPASWSHVRWMDPKCSYMRFLAIYQMMVISQIVELNTFFLKHILWVPTPHWLNVYRLGLISLIVAPSLRQYYVYITDARSYRLGTQAWVLIVITCLEALICIKYGLDMFKKTEIVSIILWLLVQMVISFFLLYFMVMTKSKGSRKAQFLDELPAEDSTSKTLNYINGNHFVQEDSENELVVANGYRNGQVVNAERYTTERNLRSTKLTQDAPPDFKPPADTSDLQAHGTRKRKTRKSELGGHSGIGNHEMKTRLRTRKSQAGL</sequence>
<reference evidence="14 15" key="1">
    <citation type="submission" date="2022-05" db="EMBL/GenBank/DDBJ databases">
        <authorList>
            <consortium name="Genoscope - CEA"/>
            <person name="William W."/>
        </authorList>
    </citation>
    <scope>NUCLEOTIDE SEQUENCE [LARGE SCALE GENOMIC DNA]</scope>
</reference>
<dbReference type="PANTHER" id="PTHR15362:SF15">
    <property type="entry name" value="PHOSPHATIDYLSERINE SYNTHASE 1"/>
    <property type="match status" value="1"/>
</dbReference>
<organism evidence="14 15">
    <name type="scientific">Porites lobata</name>
    <dbReference type="NCBI Taxonomy" id="104759"/>
    <lineage>
        <taxon>Eukaryota</taxon>
        <taxon>Metazoa</taxon>
        <taxon>Cnidaria</taxon>
        <taxon>Anthozoa</taxon>
        <taxon>Hexacorallia</taxon>
        <taxon>Scleractinia</taxon>
        <taxon>Fungiina</taxon>
        <taxon>Poritidae</taxon>
        <taxon>Porites</taxon>
    </lineage>
</organism>
<evidence type="ECO:0000256" key="2">
    <source>
        <dbReference type="ARBA" id="ARBA00004916"/>
    </source>
</evidence>
<feature type="transmembrane region" description="Helical" evidence="12">
    <location>
        <begin position="105"/>
        <end position="125"/>
    </location>
</feature>
<comment type="caution">
    <text evidence="14">The sequence shown here is derived from an EMBL/GenBank/DDBJ whole genome shotgun (WGS) entry which is preliminary data.</text>
</comment>
<dbReference type="PANTHER" id="PTHR15362">
    <property type="entry name" value="PHOSPHATIDYLINOSITOL SYNTHASE"/>
    <property type="match status" value="1"/>
</dbReference>
<keyword evidence="6 12" id="KW-0812">Transmembrane</keyword>
<name>A0ABN8PRG0_9CNID</name>
<comment type="catalytic activity">
    <reaction evidence="12">
        <text>a 1,2-diacyl-sn-glycero-3-phosphoethanolamine + L-serine = a 1,2-diacyl-sn-glycero-3-phospho-L-serine + ethanolamine</text>
        <dbReference type="Rhea" id="RHEA:27606"/>
        <dbReference type="ChEBI" id="CHEBI:33384"/>
        <dbReference type="ChEBI" id="CHEBI:57262"/>
        <dbReference type="ChEBI" id="CHEBI:57603"/>
        <dbReference type="ChEBI" id="CHEBI:64612"/>
        <dbReference type="EC" id="2.7.8.29"/>
    </reaction>
</comment>
<evidence type="ECO:0000256" key="8">
    <source>
        <dbReference type="ARBA" id="ARBA00022989"/>
    </source>
</evidence>
<keyword evidence="5 12" id="KW-0808">Transferase</keyword>
<feature type="transmembrane region" description="Helical" evidence="12">
    <location>
        <begin position="357"/>
        <end position="375"/>
    </location>
</feature>
<accession>A0ABN8PRG0</accession>
<keyword evidence="10 12" id="KW-0472">Membrane</keyword>
<evidence type="ECO:0000256" key="1">
    <source>
        <dbReference type="ARBA" id="ARBA00004477"/>
    </source>
</evidence>
<evidence type="ECO:0000256" key="10">
    <source>
        <dbReference type="ARBA" id="ARBA00023136"/>
    </source>
</evidence>
<evidence type="ECO:0000256" key="9">
    <source>
        <dbReference type="ARBA" id="ARBA00023098"/>
    </source>
</evidence>
<feature type="transmembrane region" description="Helical" evidence="12">
    <location>
        <begin position="323"/>
        <end position="345"/>
    </location>
</feature>
<comment type="similarity">
    <text evidence="4 12">Belongs to the phosphatidyl serine synthase family.</text>
</comment>
<evidence type="ECO:0000256" key="6">
    <source>
        <dbReference type="ARBA" id="ARBA00022692"/>
    </source>
</evidence>
<keyword evidence="11 12" id="KW-1208">Phospholipid metabolism</keyword>
<evidence type="ECO:0000256" key="5">
    <source>
        <dbReference type="ARBA" id="ARBA00022679"/>
    </source>
</evidence>
<comment type="pathway">
    <text evidence="2 12">Phospholipid metabolism; phosphatidylserine biosynthesis.</text>
</comment>
<keyword evidence="9 12" id="KW-0443">Lipid metabolism</keyword>